<evidence type="ECO:0000313" key="3">
    <source>
        <dbReference type="Proteomes" id="UP000198982"/>
    </source>
</evidence>
<keyword evidence="3" id="KW-1185">Reference proteome</keyword>
<feature type="transmembrane region" description="Helical" evidence="1">
    <location>
        <begin position="16"/>
        <end position="36"/>
    </location>
</feature>
<reference evidence="3" key="1">
    <citation type="submission" date="2016-10" db="EMBL/GenBank/DDBJ databases">
        <authorList>
            <person name="Varghese N."/>
            <person name="Submissions S."/>
        </authorList>
    </citation>
    <scope>NUCLEOTIDE SEQUENCE [LARGE SCALE GENOMIC DNA]</scope>
    <source>
        <strain evidence="3">DSM 9751</strain>
    </source>
</reference>
<keyword evidence="1" id="KW-0812">Transmembrane</keyword>
<gene>
    <name evidence="2" type="ORF">SAMN05216178_0953</name>
</gene>
<accession>A0A1H4K160</accession>
<keyword evidence="1" id="KW-1133">Transmembrane helix</keyword>
<sequence length="84" mass="9155">MSPVLSDDSGARYTDQLVGCLVLILCVSISLGVYIVRLNAQIDSQRELAPVRLLECGQGRGAFIVDPRGHRSSSDNCYLVDEDD</sequence>
<proteinExistence type="predicted"/>
<protein>
    <submittedName>
        <fullName evidence="2">Uncharacterized protein</fullName>
    </submittedName>
</protein>
<dbReference type="Proteomes" id="UP000198982">
    <property type="component" value="Unassembled WGS sequence"/>
</dbReference>
<evidence type="ECO:0000313" key="2">
    <source>
        <dbReference type="EMBL" id="SEB52167.1"/>
    </source>
</evidence>
<dbReference type="RefSeq" id="WP_092310462.1">
    <property type="nucleotide sequence ID" value="NZ_FNTJ01000001.1"/>
</dbReference>
<organism evidence="2 3">
    <name type="scientific">Pseudomonas saponiphila</name>
    <dbReference type="NCBI Taxonomy" id="556534"/>
    <lineage>
        <taxon>Bacteria</taxon>
        <taxon>Pseudomonadati</taxon>
        <taxon>Pseudomonadota</taxon>
        <taxon>Gammaproteobacteria</taxon>
        <taxon>Pseudomonadales</taxon>
        <taxon>Pseudomonadaceae</taxon>
        <taxon>Pseudomonas</taxon>
    </lineage>
</organism>
<keyword evidence="1" id="KW-0472">Membrane</keyword>
<dbReference type="EMBL" id="FNTJ01000001">
    <property type="protein sequence ID" value="SEB52167.1"/>
    <property type="molecule type" value="Genomic_DNA"/>
</dbReference>
<evidence type="ECO:0000256" key="1">
    <source>
        <dbReference type="SAM" id="Phobius"/>
    </source>
</evidence>
<name>A0A1H4K160_9PSED</name>
<dbReference type="AlphaFoldDB" id="A0A1H4K160"/>